<dbReference type="InterPro" id="IPR050069">
    <property type="entry name" value="Urease_subunit"/>
</dbReference>
<dbReference type="Pfam" id="PF00547">
    <property type="entry name" value="Urease_gamma"/>
    <property type="match status" value="1"/>
</dbReference>
<dbReference type="CDD" id="cd00390">
    <property type="entry name" value="Urease_gamma"/>
    <property type="match status" value="1"/>
</dbReference>
<dbReference type="NCBIfam" id="TIGR00193">
    <property type="entry name" value="urease_gam"/>
    <property type="match status" value="1"/>
</dbReference>
<gene>
    <name evidence="4" type="ORF">UFOPK3268_00141</name>
    <name evidence="5" type="ORF">UFOPK3752_00721</name>
</gene>
<dbReference type="InterPro" id="IPR002019">
    <property type="entry name" value="Urease_beta-like"/>
</dbReference>
<name>A0A6J7BKW4_9ZZZZ</name>
<dbReference type="GO" id="GO:0043419">
    <property type="term" value="P:urea catabolic process"/>
    <property type="evidence" value="ECO:0007669"/>
    <property type="project" value="UniProtKB-UniPathway"/>
</dbReference>
<sequence length="276" mass="29303">MRVRVATWAAKMGDVQLTPSERDRILLFTVAELARARRARGLLLNVPEATALIADAVAEAARDGRRHEEALAIGRSLLGPEDVLPGVADILGDVKVEALFDDGTRLVVVPDPIGGGHLGSLAPGAMEARDVAVATAGSDSGRHIRVDLNEVDVTNTAAVPITVTSHFHFLEVNPRLSFDREATYGRHLDVAAGSTVTFGPGETRRVRLAPIRGERVVIGFAGLVDGPLDAPGARERALEFLRATGFLDSAVQPQGDPEAAAARVRAYLADHPEVSR</sequence>
<evidence type="ECO:0000256" key="1">
    <source>
        <dbReference type="ARBA" id="ARBA00004897"/>
    </source>
</evidence>
<evidence type="ECO:0000313" key="5">
    <source>
        <dbReference type="EMBL" id="CAB4935702.1"/>
    </source>
</evidence>
<dbReference type="GO" id="GO:0035550">
    <property type="term" value="C:urease complex"/>
    <property type="evidence" value="ECO:0007669"/>
    <property type="project" value="InterPro"/>
</dbReference>
<evidence type="ECO:0000256" key="2">
    <source>
        <dbReference type="ARBA" id="ARBA00012934"/>
    </source>
</evidence>
<dbReference type="UniPathway" id="UPA00258">
    <property type="reaction ID" value="UER00370"/>
</dbReference>
<dbReference type="Gene3D" id="3.30.280.10">
    <property type="entry name" value="Urease, gamma-like subunit"/>
    <property type="match status" value="1"/>
</dbReference>
<dbReference type="EC" id="3.5.1.5" evidence="2"/>
<dbReference type="GO" id="GO:0016151">
    <property type="term" value="F:nickel cation binding"/>
    <property type="evidence" value="ECO:0007669"/>
    <property type="project" value="InterPro"/>
</dbReference>
<comment type="pathway">
    <text evidence="1">Nitrogen metabolism; urea degradation; CO(2) and NH(3) from urea (urease route): step 1/1.</text>
</comment>
<dbReference type="InterPro" id="IPR036463">
    <property type="entry name" value="Urease_gamma_sf"/>
</dbReference>
<dbReference type="PANTHER" id="PTHR33569">
    <property type="entry name" value="UREASE"/>
    <property type="match status" value="1"/>
</dbReference>
<dbReference type="NCBIfam" id="NF009671">
    <property type="entry name" value="PRK13192.1"/>
    <property type="match status" value="1"/>
</dbReference>
<dbReference type="PANTHER" id="PTHR33569:SF1">
    <property type="entry name" value="UREASE"/>
    <property type="match status" value="1"/>
</dbReference>
<dbReference type="InterPro" id="IPR002026">
    <property type="entry name" value="Urease_gamma/gamma-beta_su"/>
</dbReference>
<accession>A0A6J7BKW4</accession>
<dbReference type="SUPFAM" id="SSF51278">
    <property type="entry name" value="Urease, beta-subunit"/>
    <property type="match status" value="1"/>
</dbReference>
<protein>
    <recommendedName>
        <fullName evidence="2">urease</fullName>
        <ecNumber evidence="2">3.5.1.5</ecNumber>
    </recommendedName>
</protein>
<dbReference type="GO" id="GO:0009039">
    <property type="term" value="F:urease activity"/>
    <property type="evidence" value="ECO:0007669"/>
    <property type="project" value="UniProtKB-EC"/>
</dbReference>
<dbReference type="EMBL" id="CAFBND010000020">
    <property type="protein sequence ID" value="CAB4935702.1"/>
    <property type="molecule type" value="Genomic_DNA"/>
</dbReference>
<organism evidence="4">
    <name type="scientific">freshwater metagenome</name>
    <dbReference type="NCBI Taxonomy" id="449393"/>
    <lineage>
        <taxon>unclassified sequences</taxon>
        <taxon>metagenomes</taxon>
        <taxon>ecological metagenomes</taxon>
    </lineage>
</organism>
<reference evidence="4" key="1">
    <citation type="submission" date="2020-05" db="EMBL/GenBank/DDBJ databases">
        <authorList>
            <person name="Chiriac C."/>
            <person name="Salcher M."/>
            <person name="Ghai R."/>
            <person name="Kavagutti S V."/>
        </authorList>
    </citation>
    <scope>NUCLEOTIDE SEQUENCE</scope>
</reference>
<evidence type="ECO:0000313" key="4">
    <source>
        <dbReference type="EMBL" id="CAB4846282.1"/>
    </source>
</evidence>
<dbReference type="Pfam" id="PF00699">
    <property type="entry name" value="Urease_beta"/>
    <property type="match status" value="1"/>
</dbReference>
<evidence type="ECO:0000256" key="3">
    <source>
        <dbReference type="ARBA" id="ARBA00022801"/>
    </source>
</evidence>
<keyword evidence="3" id="KW-0378">Hydrolase</keyword>
<dbReference type="EMBL" id="CAFBIZ010000009">
    <property type="protein sequence ID" value="CAB4846282.1"/>
    <property type="molecule type" value="Genomic_DNA"/>
</dbReference>
<dbReference type="AlphaFoldDB" id="A0A6J7BKW4"/>
<proteinExistence type="predicted"/>
<dbReference type="SUPFAM" id="SSF54111">
    <property type="entry name" value="Urease, gamma-subunit"/>
    <property type="match status" value="1"/>
</dbReference>
<dbReference type="Gene3D" id="2.10.150.10">
    <property type="entry name" value="Urease, beta subunit"/>
    <property type="match status" value="1"/>
</dbReference>
<dbReference type="InterPro" id="IPR036461">
    <property type="entry name" value="Urease_betasu_sf"/>
</dbReference>